<accession>A0A6J4HVB4</accession>
<sequence>MKTFFVYMMTNRSRVVLYIGITSSLERRVYQHQQGEIEGFTKRHNLNHLVFYESYDDPRDAIAREKQLKGWTRAKKNALVETLNPKWTDLSATLFQPARGPSPSARLRMTARGDDNGQGDDPASGNAAAL</sequence>
<dbReference type="PANTHER" id="PTHR34477">
    <property type="entry name" value="UPF0213 PROTEIN YHBQ"/>
    <property type="match status" value="1"/>
</dbReference>
<feature type="domain" description="GIY-YIG" evidence="3">
    <location>
        <begin position="2"/>
        <end position="78"/>
    </location>
</feature>
<proteinExistence type="inferred from homology"/>
<feature type="region of interest" description="Disordered" evidence="2">
    <location>
        <begin position="94"/>
        <end position="130"/>
    </location>
</feature>
<organism evidence="4">
    <name type="scientific">uncultured Chthoniobacterales bacterium</name>
    <dbReference type="NCBI Taxonomy" id="1836801"/>
    <lineage>
        <taxon>Bacteria</taxon>
        <taxon>Pseudomonadati</taxon>
        <taxon>Verrucomicrobiota</taxon>
        <taxon>Spartobacteria</taxon>
        <taxon>Chthoniobacterales</taxon>
        <taxon>environmental samples</taxon>
    </lineage>
</organism>
<evidence type="ECO:0000259" key="3">
    <source>
        <dbReference type="PROSITE" id="PS50164"/>
    </source>
</evidence>
<dbReference type="SMART" id="SM00465">
    <property type="entry name" value="GIYc"/>
    <property type="match status" value="1"/>
</dbReference>
<dbReference type="Gene3D" id="3.40.1440.10">
    <property type="entry name" value="GIY-YIG endonuclease"/>
    <property type="match status" value="1"/>
</dbReference>
<evidence type="ECO:0000256" key="1">
    <source>
        <dbReference type="ARBA" id="ARBA00007435"/>
    </source>
</evidence>
<protein>
    <recommendedName>
        <fullName evidence="3">GIY-YIG domain-containing protein</fullName>
    </recommendedName>
</protein>
<dbReference type="InterPro" id="IPR035901">
    <property type="entry name" value="GIY-YIG_endonuc_sf"/>
</dbReference>
<evidence type="ECO:0000256" key="2">
    <source>
        <dbReference type="SAM" id="MobiDB-lite"/>
    </source>
</evidence>
<dbReference type="InterPro" id="IPR050190">
    <property type="entry name" value="UPF0213_domain"/>
</dbReference>
<dbReference type="Pfam" id="PF01541">
    <property type="entry name" value="GIY-YIG"/>
    <property type="match status" value="1"/>
</dbReference>
<dbReference type="SUPFAM" id="SSF82771">
    <property type="entry name" value="GIY-YIG endonuclease"/>
    <property type="match status" value="1"/>
</dbReference>
<gene>
    <name evidence="4" type="ORF">AVDCRST_MAG42-1224</name>
</gene>
<dbReference type="PANTHER" id="PTHR34477:SF5">
    <property type="entry name" value="BSL5627 PROTEIN"/>
    <property type="match status" value="1"/>
</dbReference>
<name>A0A6J4HVB4_9BACT</name>
<comment type="similarity">
    <text evidence="1">Belongs to the UPF0213 family.</text>
</comment>
<dbReference type="AlphaFoldDB" id="A0A6J4HVB4"/>
<dbReference type="CDD" id="cd10448">
    <property type="entry name" value="GIY-YIG_unchar_3"/>
    <property type="match status" value="1"/>
</dbReference>
<reference evidence="4" key="1">
    <citation type="submission" date="2020-02" db="EMBL/GenBank/DDBJ databases">
        <authorList>
            <person name="Meier V. D."/>
        </authorList>
    </citation>
    <scope>NUCLEOTIDE SEQUENCE</scope>
    <source>
        <strain evidence="4">AVDCRST_MAG42</strain>
    </source>
</reference>
<dbReference type="EMBL" id="CADCTA010000054">
    <property type="protein sequence ID" value="CAA9232825.1"/>
    <property type="molecule type" value="Genomic_DNA"/>
</dbReference>
<dbReference type="InterPro" id="IPR000305">
    <property type="entry name" value="GIY-YIG_endonuc"/>
</dbReference>
<dbReference type="PROSITE" id="PS50164">
    <property type="entry name" value="GIY_YIG"/>
    <property type="match status" value="1"/>
</dbReference>
<evidence type="ECO:0000313" key="4">
    <source>
        <dbReference type="EMBL" id="CAA9232825.1"/>
    </source>
</evidence>